<dbReference type="EMBL" id="CAFBLX010000334">
    <property type="protein sequence ID" value="CAB4917730.1"/>
    <property type="molecule type" value="Genomic_DNA"/>
</dbReference>
<proteinExistence type="predicted"/>
<organism evidence="1">
    <name type="scientific">freshwater metagenome</name>
    <dbReference type="NCBI Taxonomy" id="449393"/>
    <lineage>
        <taxon>unclassified sequences</taxon>
        <taxon>metagenomes</taxon>
        <taxon>ecological metagenomes</taxon>
    </lineage>
</organism>
<dbReference type="AlphaFoldDB" id="A0A6J7HNL7"/>
<sequence length="200" mass="21626">MTALGGERRGPGLMRPRLCDAPRGDHLHHFRADPRRPWCKAGRSSRQLGDVRDGAVVGGGTGQHSIQQPLPVTPDIRTVVRMLLAHCRSPCIRSIYWPPVRACWVVPQAPLLPRCDLGSSCYRGPETSGSSPGESRIPPVRRCVLLQDGQFVRKGSVFDCCERGVHGSLDAVAASVFVLRFAGSYVAGAVLGELVHQGES</sequence>
<protein>
    <submittedName>
        <fullName evidence="1">Unannotated protein</fullName>
    </submittedName>
</protein>
<accession>A0A6J7HNL7</accession>
<name>A0A6J7HNL7_9ZZZZ</name>
<reference evidence="1" key="1">
    <citation type="submission" date="2020-05" db="EMBL/GenBank/DDBJ databases">
        <authorList>
            <person name="Chiriac C."/>
            <person name="Salcher M."/>
            <person name="Ghai R."/>
            <person name="Kavagutti S V."/>
        </authorList>
    </citation>
    <scope>NUCLEOTIDE SEQUENCE</scope>
</reference>
<gene>
    <name evidence="1" type="ORF">UFOPK3472_03410</name>
</gene>
<evidence type="ECO:0000313" key="1">
    <source>
        <dbReference type="EMBL" id="CAB4917730.1"/>
    </source>
</evidence>